<name>A0A2T9YUE9_9FUNG</name>
<feature type="non-terminal residue" evidence="2">
    <location>
        <position position="1"/>
    </location>
</feature>
<organism evidence="2 3">
    <name type="scientific">Furculomyces boomerangus</name>
    <dbReference type="NCBI Taxonomy" id="61424"/>
    <lineage>
        <taxon>Eukaryota</taxon>
        <taxon>Fungi</taxon>
        <taxon>Fungi incertae sedis</taxon>
        <taxon>Zoopagomycota</taxon>
        <taxon>Kickxellomycotina</taxon>
        <taxon>Harpellomycetes</taxon>
        <taxon>Harpellales</taxon>
        <taxon>Harpellaceae</taxon>
        <taxon>Furculomyces</taxon>
    </lineage>
</organism>
<comment type="caution">
    <text evidence="2">The sequence shown here is derived from an EMBL/GenBank/DDBJ whole genome shotgun (WGS) entry which is preliminary data.</text>
</comment>
<evidence type="ECO:0000313" key="3">
    <source>
        <dbReference type="Proteomes" id="UP000245699"/>
    </source>
</evidence>
<reference evidence="2 3" key="1">
    <citation type="journal article" date="2018" name="MBio">
        <title>Comparative Genomics Reveals the Core Gene Toolbox for the Fungus-Insect Symbiosis.</title>
        <authorList>
            <person name="Wang Y."/>
            <person name="Stata M."/>
            <person name="Wang W."/>
            <person name="Stajich J.E."/>
            <person name="White M.M."/>
            <person name="Moncalvo J.M."/>
        </authorList>
    </citation>
    <scope>NUCLEOTIDE SEQUENCE [LARGE SCALE GENOMIC DNA]</scope>
    <source>
        <strain evidence="2 3">AUS-77-4</strain>
    </source>
</reference>
<sequence>RPTTLSIVLDEVYKTERKVDEIVPFPKDSKTKAKTKTKKSKSENNDSSIEYSIKSFESVSEFGNFVYEKSTEAVLAIKEASENIPEIEMGE</sequence>
<dbReference type="Proteomes" id="UP000245699">
    <property type="component" value="Unassembled WGS sequence"/>
</dbReference>
<dbReference type="OrthoDB" id="1879at2759"/>
<keyword evidence="3" id="KW-1185">Reference proteome</keyword>
<evidence type="ECO:0000313" key="1">
    <source>
        <dbReference type="EMBL" id="PVU85498.1"/>
    </source>
</evidence>
<proteinExistence type="predicted"/>
<dbReference type="EMBL" id="MBFT01000163">
    <property type="protein sequence ID" value="PVU95972.1"/>
    <property type="molecule type" value="Genomic_DNA"/>
</dbReference>
<evidence type="ECO:0000313" key="2">
    <source>
        <dbReference type="EMBL" id="PVU95972.1"/>
    </source>
</evidence>
<dbReference type="EMBL" id="MBFT01001077">
    <property type="protein sequence ID" value="PVU85498.1"/>
    <property type="molecule type" value="Genomic_DNA"/>
</dbReference>
<gene>
    <name evidence="2" type="ORF">BB559_002556</name>
    <name evidence="1" type="ORF">BB559_006981</name>
</gene>
<accession>A0A2T9YUE9</accession>
<dbReference type="AlphaFoldDB" id="A0A2T9YUE9"/>
<protein>
    <submittedName>
        <fullName evidence="2">Uncharacterized protein</fullName>
    </submittedName>
</protein>